<organism evidence="1 2">
    <name type="scientific">Pistacia integerrima</name>
    <dbReference type="NCBI Taxonomy" id="434235"/>
    <lineage>
        <taxon>Eukaryota</taxon>
        <taxon>Viridiplantae</taxon>
        <taxon>Streptophyta</taxon>
        <taxon>Embryophyta</taxon>
        <taxon>Tracheophyta</taxon>
        <taxon>Spermatophyta</taxon>
        <taxon>Magnoliopsida</taxon>
        <taxon>eudicotyledons</taxon>
        <taxon>Gunneridae</taxon>
        <taxon>Pentapetalae</taxon>
        <taxon>rosids</taxon>
        <taxon>malvids</taxon>
        <taxon>Sapindales</taxon>
        <taxon>Anacardiaceae</taxon>
        <taxon>Pistacia</taxon>
    </lineage>
</organism>
<protein>
    <submittedName>
        <fullName evidence="1">Uncharacterized protein</fullName>
    </submittedName>
</protein>
<dbReference type="EMBL" id="CM047740">
    <property type="protein sequence ID" value="KAJ0039934.1"/>
    <property type="molecule type" value="Genomic_DNA"/>
</dbReference>
<proteinExistence type="predicted"/>
<accession>A0ACC0YRZ0</accession>
<keyword evidence="2" id="KW-1185">Reference proteome</keyword>
<evidence type="ECO:0000313" key="1">
    <source>
        <dbReference type="EMBL" id="KAJ0039934.1"/>
    </source>
</evidence>
<reference evidence="2" key="1">
    <citation type="journal article" date="2023" name="G3 (Bethesda)">
        <title>Genome assembly and association tests identify interacting loci associated with vigor, precocity, and sex in interspecific pistachio rootstocks.</title>
        <authorList>
            <person name="Palmer W."/>
            <person name="Jacygrad E."/>
            <person name="Sagayaradj S."/>
            <person name="Cavanaugh K."/>
            <person name="Han R."/>
            <person name="Bertier L."/>
            <person name="Beede B."/>
            <person name="Kafkas S."/>
            <person name="Golino D."/>
            <person name="Preece J."/>
            <person name="Michelmore R."/>
        </authorList>
    </citation>
    <scope>NUCLEOTIDE SEQUENCE [LARGE SCALE GENOMIC DNA]</scope>
</reference>
<sequence length="384" mass="42057">MGFWTLFEVATMPILQVLLISLLGAFMATEYCNLLPTDARKSLNKIVFTVFTPCLMFASLAQTVTLEDIISWWFMPVNIGLTFLLGGILGWIVVKILRPKPYLEGLIIATCASGNLGNLLLIVVPAICNEEGSPFGNRNVCTTVGLSYASFSMALGGFYIWTYSYHLVRSSSIKYKALQAAEDTSESKVANKDFDATPETQLLKGEEDEQNVSVNGSLPKSTYVDAESQIVPQESTSHQDKSKESSCKKILEFFHKIWEELMAPPTIAAIVGFIFGAVTWLRNLIIGDGAPLRVFQDSIKIVGDGTIPCITLILGGNLIQGLKSSTLKPLVIIAVVCVRYIVLPMIGIWIVKGASTLGFLPSDPLYHYVLMIQFTLPPAMNIGK</sequence>
<comment type="caution">
    <text evidence="1">The sequence shown here is derived from an EMBL/GenBank/DDBJ whole genome shotgun (WGS) entry which is preliminary data.</text>
</comment>
<name>A0ACC0YRZ0_9ROSI</name>
<evidence type="ECO:0000313" key="2">
    <source>
        <dbReference type="Proteomes" id="UP001163603"/>
    </source>
</evidence>
<dbReference type="Proteomes" id="UP001163603">
    <property type="component" value="Chromosome 5"/>
</dbReference>
<gene>
    <name evidence="1" type="ORF">Pint_28734</name>
</gene>